<evidence type="ECO:0000256" key="1">
    <source>
        <dbReference type="SAM" id="SignalP"/>
    </source>
</evidence>
<evidence type="ECO:0000313" key="2">
    <source>
        <dbReference type="EMBL" id="PWL01139.1"/>
    </source>
</evidence>
<comment type="caution">
    <text evidence="2">The sequence shown here is derived from an EMBL/GenBank/DDBJ whole genome shotgun (WGS) entry which is preliminary data.</text>
</comment>
<reference evidence="2 3" key="1">
    <citation type="submission" date="2018-05" db="EMBL/GenBank/DDBJ databases">
        <title>Animal gut microbial communities from fecal samples from Wisconsin, USA.</title>
        <authorList>
            <person name="Neumann A."/>
        </authorList>
    </citation>
    <scope>NUCLEOTIDE SEQUENCE [LARGE SCALE GENOMIC DNA]</scope>
    <source>
        <strain evidence="2 3">UWS4</strain>
    </source>
</reference>
<keyword evidence="3" id="KW-1185">Reference proteome</keyword>
<organism evidence="2 3">
    <name type="scientific">Hallerella porci</name>
    <dbReference type="NCBI Taxonomy" id="1945871"/>
    <lineage>
        <taxon>Bacteria</taxon>
        <taxon>Pseudomonadati</taxon>
        <taxon>Fibrobacterota</taxon>
        <taxon>Fibrobacteria</taxon>
        <taxon>Fibrobacterales</taxon>
        <taxon>Fibrobacteraceae</taxon>
        <taxon>Hallerella</taxon>
    </lineage>
</organism>
<name>A0ABX5LKJ7_9BACT</name>
<accession>A0ABX5LKJ7</accession>
<dbReference type="Proteomes" id="UP000245523">
    <property type="component" value="Unassembled WGS sequence"/>
</dbReference>
<gene>
    <name evidence="2" type="ORF">B0H50_11113</name>
</gene>
<dbReference type="RefSeq" id="WP_106198807.1">
    <property type="nucleotide sequence ID" value="NZ_JAXEIU010000010.1"/>
</dbReference>
<feature type="signal peptide" evidence="1">
    <location>
        <begin position="1"/>
        <end position="19"/>
    </location>
</feature>
<proteinExistence type="predicted"/>
<protein>
    <recommendedName>
        <fullName evidence="4">Lipoprotein</fullName>
    </recommendedName>
</protein>
<evidence type="ECO:0000313" key="3">
    <source>
        <dbReference type="Proteomes" id="UP000245523"/>
    </source>
</evidence>
<evidence type="ECO:0008006" key="4">
    <source>
        <dbReference type="Google" id="ProtNLM"/>
    </source>
</evidence>
<dbReference type="EMBL" id="QGHD01000011">
    <property type="protein sequence ID" value="PWL01139.1"/>
    <property type="molecule type" value="Genomic_DNA"/>
</dbReference>
<dbReference type="PROSITE" id="PS51257">
    <property type="entry name" value="PROKAR_LIPOPROTEIN"/>
    <property type="match status" value="1"/>
</dbReference>
<feature type="chain" id="PRO_5046247557" description="Lipoprotein" evidence="1">
    <location>
        <begin position="20"/>
        <end position="260"/>
    </location>
</feature>
<sequence length="260" mass="29183">MINRFHLLFACSAMAIVFACSEGLSSADENEVGKISKKENAVYFRAMDAYEIDTEKSTITLNVPVCRAEKDSLIWAPSGERIVGIYKYHSKEKTIRFDLAGESFDLHYDGKIFPIGNWLSQTDSTSYASGFSLDNEGIFTSMNVFSDSCAMKNLRAVEFLGKEIFGDSITEFGCRSAKTFRGMKIVVENYRPLEIAMKISHGDISCAVKVSPRFAINREDCEAAFAEYRENGSVGKFQFEDFAFETTTEENCMENLLKSL</sequence>
<keyword evidence="1" id="KW-0732">Signal</keyword>